<feature type="compositionally biased region" description="Low complexity" evidence="1">
    <location>
        <begin position="11"/>
        <end position="42"/>
    </location>
</feature>
<evidence type="ECO:0000313" key="3">
    <source>
        <dbReference type="EMBL" id="KAF9061154.1"/>
    </source>
</evidence>
<feature type="compositionally biased region" description="Polar residues" evidence="1">
    <location>
        <begin position="1"/>
        <end position="10"/>
    </location>
</feature>
<dbReference type="Proteomes" id="UP000772434">
    <property type="component" value="Unassembled WGS sequence"/>
</dbReference>
<comment type="caution">
    <text evidence="3">The sequence shown here is derived from an EMBL/GenBank/DDBJ whole genome shotgun (WGS) entry which is preliminary data.</text>
</comment>
<organism evidence="3 4">
    <name type="scientific">Rhodocollybia butyracea</name>
    <dbReference type="NCBI Taxonomy" id="206335"/>
    <lineage>
        <taxon>Eukaryota</taxon>
        <taxon>Fungi</taxon>
        <taxon>Dikarya</taxon>
        <taxon>Basidiomycota</taxon>
        <taxon>Agaricomycotina</taxon>
        <taxon>Agaricomycetes</taxon>
        <taxon>Agaricomycetidae</taxon>
        <taxon>Agaricales</taxon>
        <taxon>Marasmiineae</taxon>
        <taxon>Omphalotaceae</taxon>
        <taxon>Rhodocollybia</taxon>
    </lineage>
</organism>
<dbReference type="AlphaFoldDB" id="A0A9P5P908"/>
<evidence type="ECO:0000256" key="1">
    <source>
        <dbReference type="SAM" id="MobiDB-lite"/>
    </source>
</evidence>
<feature type="domain" description="DUF6532" evidence="2">
    <location>
        <begin position="263"/>
        <end position="456"/>
    </location>
</feature>
<dbReference type="InterPro" id="IPR045341">
    <property type="entry name" value="DUF6532"/>
</dbReference>
<feature type="compositionally biased region" description="Acidic residues" evidence="1">
    <location>
        <begin position="115"/>
        <end position="138"/>
    </location>
</feature>
<proteinExistence type="predicted"/>
<name>A0A9P5P908_9AGAR</name>
<accession>A0A9P5P908</accession>
<feature type="compositionally biased region" description="Low complexity" evidence="1">
    <location>
        <begin position="195"/>
        <end position="204"/>
    </location>
</feature>
<evidence type="ECO:0000259" key="2">
    <source>
        <dbReference type="Pfam" id="PF20149"/>
    </source>
</evidence>
<feature type="region of interest" description="Disordered" evidence="1">
    <location>
        <begin position="86"/>
        <end position="241"/>
    </location>
</feature>
<feature type="compositionally biased region" description="Polar residues" evidence="1">
    <location>
        <begin position="139"/>
        <end position="149"/>
    </location>
</feature>
<dbReference type="Pfam" id="PF20149">
    <property type="entry name" value="DUF6532"/>
    <property type="match status" value="1"/>
</dbReference>
<keyword evidence="4" id="KW-1185">Reference proteome</keyword>
<feature type="region of interest" description="Disordered" evidence="1">
    <location>
        <begin position="1"/>
        <end position="52"/>
    </location>
</feature>
<evidence type="ECO:0000313" key="4">
    <source>
        <dbReference type="Proteomes" id="UP000772434"/>
    </source>
</evidence>
<reference evidence="3" key="1">
    <citation type="submission" date="2020-11" db="EMBL/GenBank/DDBJ databases">
        <authorList>
            <consortium name="DOE Joint Genome Institute"/>
            <person name="Ahrendt S."/>
            <person name="Riley R."/>
            <person name="Andreopoulos W."/>
            <person name="Labutti K."/>
            <person name="Pangilinan J."/>
            <person name="Ruiz-Duenas F.J."/>
            <person name="Barrasa J.M."/>
            <person name="Sanchez-Garcia M."/>
            <person name="Camarero S."/>
            <person name="Miyauchi S."/>
            <person name="Serrano A."/>
            <person name="Linde D."/>
            <person name="Babiker R."/>
            <person name="Drula E."/>
            <person name="Ayuso-Fernandez I."/>
            <person name="Pacheco R."/>
            <person name="Padilla G."/>
            <person name="Ferreira P."/>
            <person name="Barriuso J."/>
            <person name="Kellner H."/>
            <person name="Castanera R."/>
            <person name="Alfaro M."/>
            <person name="Ramirez L."/>
            <person name="Pisabarro A.G."/>
            <person name="Kuo A."/>
            <person name="Tritt A."/>
            <person name="Lipzen A."/>
            <person name="He G."/>
            <person name="Yan M."/>
            <person name="Ng V."/>
            <person name="Cullen D."/>
            <person name="Martin F."/>
            <person name="Rosso M.-N."/>
            <person name="Henrissat B."/>
            <person name="Hibbett D."/>
            <person name="Martinez A.T."/>
            <person name="Grigoriev I.V."/>
        </authorList>
    </citation>
    <scope>NUCLEOTIDE SEQUENCE</scope>
    <source>
        <strain evidence="3">AH 40177</strain>
    </source>
</reference>
<gene>
    <name evidence="3" type="ORF">BDP27DRAFT_1429260</name>
</gene>
<dbReference type="EMBL" id="JADNRY010000212">
    <property type="protein sequence ID" value="KAF9061154.1"/>
    <property type="molecule type" value="Genomic_DNA"/>
</dbReference>
<sequence>MPSSATVISQKTRAATAAAKPGPKTRGAVAKAPAAKAPATKVPVHKAASKKKEMDLKALALQKKKETQQKTQQTWDEVSLEIRRHARAMREAQNDNNNDITHQVLDGPGNSVPPLDEEEQNGEDNQDLDAPLDEDPNEDTNALLFNSTFEGQGDGHGDDDNDNDEEGATAAVSVPGGDDDDSMDVDFPTNNMQVSSAPSTPSKKASARAHRGLSSSPSSLRSHSSLSANILTPPARHRGGKITEKHFTPKTRRLAILGKKMNRRSTAIKQPFPVDKHSYNMEILQDLANEYKGEDNMIEVFARVLASVDTQQELVQFLGYARSGFFTNCMAKAREWVSTRFGIPGKMRPTEVRDLVAWLLQDGHYKYGDVDTELKTYDTKLPFGCEGVAHILRLEVFSTKGGANIEIFREIVNVRKIAPTTIEHAIQEYSEGVHRHVEFSDTARPHYCYHLSSFNRIAKKALIWADNFGRGLYKLILTQSNKEFLLDVEADDLTEVDIEGLEAEAAATSPLASGGASPLPSSSPLAHHLFVLEYLEDIGIGHIPFSFI</sequence>
<protein>
    <recommendedName>
        <fullName evidence="2">DUF6532 domain-containing protein</fullName>
    </recommendedName>
</protein>
<feature type="compositionally biased region" description="Low complexity" evidence="1">
    <location>
        <begin position="213"/>
        <end position="227"/>
    </location>
</feature>